<comment type="caution">
    <text evidence="2">The sequence shown here is derived from an EMBL/GenBank/DDBJ whole genome shotgun (WGS) entry which is preliminary data.</text>
</comment>
<dbReference type="AlphaFoldDB" id="A0AAD9U2Q2"/>
<keyword evidence="1" id="KW-0812">Transmembrane</keyword>
<organism evidence="2 3">
    <name type="scientific">Dipteronia dyeriana</name>
    <dbReference type="NCBI Taxonomy" id="168575"/>
    <lineage>
        <taxon>Eukaryota</taxon>
        <taxon>Viridiplantae</taxon>
        <taxon>Streptophyta</taxon>
        <taxon>Embryophyta</taxon>
        <taxon>Tracheophyta</taxon>
        <taxon>Spermatophyta</taxon>
        <taxon>Magnoliopsida</taxon>
        <taxon>eudicotyledons</taxon>
        <taxon>Gunneridae</taxon>
        <taxon>Pentapetalae</taxon>
        <taxon>rosids</taxon>
        <taxon>malvids</taxon>
        <taxon>Sapindales</taxon>
        <taxon>Sapindaceae</taxon>
        <taxon>Hippocastanoideae</taxon>
        <taxon>Acereae</taxon>
        <taxon>Dipteronia</taxon>
    </lineage>
</organism>
<gene>
    <name evidence="2" type="ORF">Ddye_021581</name>
</gene>
<evidence type="ECO:0000256" key="1">
    <source>
        <dbReference type="SAM" id="Phobius"/>
    </source>
</evidence>
<proteinExistence type="predicted"/>
<keyword evidence="3" id="KW-1185">Reference proteome</keyword>
<evidence type="ECO:0000313" key="2">
    <source>
        <dbReference type="EMBL" id="KAK2646386.1"/>
    </source>
</evidence>
<protein>
    <recommendedName>
        <fullName evidence="4">Transmembrane protein</fullName>
    </recommendedName>
</protein>
<accession>A0AAD9U2Q2</accession>
<keyword evidence="1" id="KW-0472">Membrane</keyword>
<name>A0AAD9U2Q2_9ROSI</name>
<evidence type="ECO:0000313" key="3">
    <source>
        <dbReference type="Proteomes" id="UP001280121"/>
    </source>
</evidence>
<keyword evidence="1" id="KW-1133">Transmembrane helix</keyword>
<reference evidence="2" key="1">
    <citation type="journal article" date="2023" name="Plant J.">
        <title>Genome sequences and population genomics provide insights into the demographic history, inbreeding, and mutation load of two 'living fossil' tree species of Dipteronia.</title>
        <authorList>
            <person name="Feng Y."/>
            <person name="Comes H.P."/>
            <person name="Chen J."/>
            <person name="Zhu S."/>
            <person name="Lu R."/>
            <person name="Zhang X."/>
            <person name="Li P."/>
            <person name="Qiu J."/>
            <person name="Olsen K.M."/>
            <person name="Qiu Y."/>
        </authorList>
    </citation>
    <scope>NUCLEOTIDE SEQUENCE</scope>
    <source>
        <strain evidence="2">KIB01</strain>
    </source>
</reference>
<evidence type="ECO:0008006" key="4">
    <source>
        <dbReference type="Google" id="ProtNLM"/>
    </source>
</evidence>
<sequence length="100" mass="11933">MTRGGGLATRVNERSVIKRKKTFCSLLLDLVKKKFARFVFEERENQIFSSTFHFLFSKNMIFSRFVFAIIGVDRRRYELLLNVCLDIVFLQIVLVHFYFI</sequence>
<dbReference type="Proteomes" id="UP001280121">
    <property type="component" value="Unassembled WGS sequence"/>
</dbReference>
<dbReference type="EMBL" id="JANJYI010000006">
    <property type="protein sequence ID" value="KAK2646386.1"/>
    <property type="molecule type" value="Genomic_DNA"/>
</dbReference>
<feature type="transmembrane region" description="Helical" evidence="1">
    <location>
        <begin position="79"/>
        <end position="99"/>
    </location>
</feature>